<evidence type="ECO:0000256" key="2">
    <source>
        <dbReference type="SAM" id="Phobius"/>
    </source>
</evidence>
<dbReference type="RefSeq" id="WP_235641542.1">
    <property type="nucleotide sequence ID" value="NZ_FZOC01000003.1"/>
</dbReference>
<dbReference type="Proteomes" id="UP000198324">
    <property type="component" value="Unassembled WGS sequence"/>
</dbReference>
<feature type="transmembrane region" description="Helical" evidence="2">
    <location>
        <begin position="701"/>
        <end position="729"/>
    </location>
</feature>
<keyword evidence="2" id="KW-0472">Membrane</keyword>
<organism evidence="3 4">
    <name type="scientific">Humidesulfovibrio mexicanus</name>
    <dbReference type="NCBI Taxonomy" id="147047"/>
    <lineage>
        <taxon>Bacteria</taxon>
        <taxon>Pseudomonadati</taxon>
        <taxon>Thermodesulfobacteriota</taxon>
        <taxon>Desulfovibrionia</taxon>
        <taxon>Desulfovibrionales</taxon>
        <taxon>Desulfovibrionaceae</taxon>
        <taxon>Humidesulfovibrio</taxon>
    </lineage>
</organism>
<feature type="compositionally biased region" description="Pro residues" evidence="1">
    <location>
        <begin position="655"/>
        <end position="665"/>
    </location>
</feature>
<gene>
    <name evidence="3" type="ORF">SAMN04488503_1614</name>
</gene>
<dbReference type="EMBL" id="FZOC01000003">
    <property type="protein sequence ID" value="SNR86942.1"/>
    <property type="molecule type" value="Genomic_DNA"/>
</dbReference>
<proteinExistence type="predicted"/>
<accession>A0A238ZUY9</accession>
<protein>
    <submittedName>
        <fullName evidence="3">Uncharacterized protein</fullName>
    </submittedName>
</protein>
<feature type="region of interest" description="Disordered" evidence="1">
    <location>
        <begin position="647"/>
        <end position="667"/>
    </location>
</feature>
<sequence>MGLKEHTCDSPGFGFDQARPGRAYFDRKDYDLLRIVCDVVEREDAPSHKKLLAPYMHPHGIKEMAATRGLRIAYAVVHLLGSLETGKAEDRLSALRGLHAEVLGSAQDGLRTNTGRVLVQLMKDMVRAHGDTPTQLMFARDFREACSGKPRVIRRHLARYHLLEMPEDQSQIAFDDHVHDANTKGRKSATHLVLDAWIKGIKSLTVVYYNHVTRQAAAELLEAARILGLKVRIGIELNPRLRSRFLKLIWAPGGFDAPTEFLDFLAQPATQAFLAESRKVSLYHQAYVSKVFDRFNEAHRPALNREHGLDLPPLSRDDFTRFVGSGQASLQHLGKFIHDALLPLLQRQTAQLRHEMDSAAGPERNEIRQQIQRLGKLDTDEIIDRYLAPARNPALRNPDIPTDDPDAPAMLRLSPAELTRRLQDIHPAARITLSLGNLRVEEVLEILYDCRGAITHLEIVNMKDRVLGREIDRQRIHALQDALNTSNVIKLKKLIREIMEAVPSASVRDKIGEILYDISTLHACYRKTPLACCIGTDSTGQSSRLPGMGMVVADTLPGRTRTRLLRTTEPQSRRLDVQAAAHKRVTELPDTDHVPECGVLHVLGALFPPVKRFTCPRTVEWLAETYRLTPGQPGNVWLLGGVQREHGPESGLGVDPPPPPRPQQRPHPRYLNSSLKIGLKILAGFIPAALTFGLTKDWWVLAVFGAFIWFGITGLRNIIQMVLATGGIWRSSLLRWNDLVSWDRLADSLLYTGFSVPLLDYLIKTLLLNRALDITLATSPLLLYSVMALANGLYIMSHNILRGLPRGSAFGNLFRSVLSIPLALAYSDAIVLVLRASGHADAAQMVEPWAAVISKFASDCVAGFIEGLVDRAQAARLRAWDYRTKLNQLFDTFQQLELLFPQEDVLALLESPKQFMLTMSYEHKGLENIIIVNALDLQYFWMYQPRARAVLTGLLQDMSVEERKVFLLSQYVLLREREISQLFLDGLVGKNFAPALAFYLDTSRTYLEDIQSLAAQLELKVPESPPAPEAA</sequence>
<dbReference type="AlphaFoldDB" id="A0A238ZUY9"/>
<feature type="transmembrane region" description="Helical" evidence="2">
    <location>
        <begin position="781"/>
        <end position="801"/>
    </location>
</feature>
<keyword evidence="2" id="KW-1133">Transmembrane helix</keyword>
<name>A0A238ZUY9_9BACT</name>
<evidence type="ECO:0000313" key="4">
    <source>
        <dbReference type="Proteomes" id="UP000198324"/>
    </source>
</evidence>
<reference evidence="3 4" key="1">
    <citation type="submission" date="2017-06" db="EMBL/GenBank/DDBJ databases">
        <authorList>
            <person name="Kim H.J."/>
            <person name="Triplett B.A."/>
        </authorList>
    </citation>
    <scope>NUCLEOTIDE SEQUENCE [LARGE SCALE GENOMIC DNA]</scope>
    <source>
        <strain evidence="3 4">DSM 13116</strain>
    </source>
</reference>
<evidence type="ECO:0000256" key="1">
    <source>
        <dbReference type="SAM" id="MobiDB-lite"/>
    </source>
</evidence>
<keyword evidence="2" id="KW-0812">Transmembrane</keyword>
<evidence type="ECO:0000313" key="3">
    <source>
        <dbReference type="EMBL" id="SNR86942.1"/>
    </source>
</evidence>
<keyword evidence="4" id="KW-1185">Reference proteome</keyword>